<comment type="catalytic activity">
    <reaction evidence="7">
        <text>L-threonyl-[protein] + ATP = O-phospho-L-threonyl-[protein] + ADP + H(+)</text>
        <dbReference type="Rhea" id="RHEA:46608"/>
        <dbReference type="Rhea" id="RHEA-COMP:11060"/>
        <dbReference type="Rhea" id="RHEA-COMP:11605"/>
        <dbReference type="ChEBI" id="CHEBI:15378"/>
        <dbReference type="ChEBI" id="CHEBI:30013"/>
        <dbReference type="ChEBI" id="CHEBI:30616"/>
        <dbReference type="ChEBI" id="CHEBI:61977"/>
        <dbReference type="ChEBI" id="CHEBI:456216"/>
        <dbReference type="EC" id="2.7.11.1"/>
    </reaction>
</comment>
<comment type="catalytic activity">
    <reaction evidence="8">
        <text>L-seryl-[protein] + ATP = O-phospho-L-seryl-[protein] + ADP + H(+)</text>
        <dbReference type="Rhea" id="RHEA:17989"/>
        <dbReference type="Rhea" id="RHEA-COMP:9863"/>
        <dbReference type="Rhea" id="RHEA-COMP:11604"/>
        <dbReference type="ChEBI" id="CHEBI:15378"/>
        <dbReference type="ChEBI" id="CHEBI:29999"/>
        <dbReference type="ChEBI" id="CHEBI:30616"/>
        <dbReference type="ChEBI" id="CHEBI:83421"/>
        <dbReference type="ChEBI" id="CHEBI:456216"/>
        <dbReference type="EC" id="2.7.11.1"/>
    </reaction>
</comment>
<dbReference type="InterPro" id="IPR018934">
    <property type="entry name" value="RIO_dom"/>
</dbReference>
<evidence type="ECO:0000256" key="3">
    <source>
        <dbReference type="ARBA" id="ARBA00022679"/>
    </source>
</evidence>
<evidence type="ECO:0000256" key="5">
    <source>
        <dbReference type="ARBA" id="ARBA00022777"/>
    </source>
</evidence>
<keyword evidence="5" id="KW-0418">Kinase</keyword>
<evidence type="ECO:0000259" key="9">
    <source>
        <dbReference type="Pfam" id="PF01163"/>
    </source>
</evidence>
<evidence type="ECO:0000256" key="4">
    <source>
        <dbReference type="ARBA" id="ARBA00022741"/>
    </source>
</evidence>
<organism evidence="10 11">
    <name type="scientific">Natronincola ferrireducens</name>
    <dbReference type="NCBI Taxonomy" id="393762"/>
    <lineage>
        <taxon>Bacteria</taxon>
        <taxon>Bacillati</taxon>
        <taxon>Bacillota</taxon>
        <taxon>Clostridia</taxon>
        <taxon>Peptostreptococcales</taxon>
        <taxon>Natronincolaceae</taxon>
        <taxon>Natronincola</taxon>
    </lineage>
</organism>
<dbReference type="Proteomes" id="UP000198718">
    <property type="component" value="Unassembled WGS sequence"/>
</dbReference>
<accession>A0A1G8ZNV2</accession>
<dbReference type="OrthoDB" id="1806262at2"/>
<name>A0A1G8ZNV2_9FIRM</name>
<evidence type="ECO:0000313" key="11">
    <source>
        <dbReference type="Proteomes" id="UP000198718"/>
    </source>
</evidence>
<dbReference type="InterPro" id="IPR011009">
    <property type="entry name" value="Kinase-like_dom_sf"/>
</dbReference>
<dbReference type="STRING" id="393762.SAMN05660472_00919"/>
<dbReference type="EC" id="2.7.11.1" evidence="1"/>
<feature type="domain" description="RIO-type" evidence="9">
    <location>
        <begin position="50"/>
        <end position="119"/>
    </location>
</feature>
<keyword evidence="3" id="KW-0808">Transferase</keyword>
<dbReference type="SUPFAM" id="SSF56112">
    <property type="entry name" value="Protein kinase-like (PK-like)"/>
    <property type="match status" value="1"/>
</dbReference>
<dbReference type="GO" id="GO:0004674">
    <property type="term" value="F:protein serine/threonine kinase activity"/>
    <property type="evidence" value="ECO:0007669"/>
    <property type="project" value="UniProtKB-KW"/>
</dbReference>
<evidence type="ECO:0000256" key="7">
    <source>
        <dbReference type="ARBA" id="ARBA00047899"/>
    </source>
</evidence>
<protein>
    <recommendedName>
        <fullName evidence="1">non-specific serine/threonine protein kinase</fullName>
        <ecNumber evidence="1">2.7.11.1</ecNumber>
    </recommendedName>
</protein>
<evidence type="ECO:0000256" key="8">
    <source>
        <dbReference type="ARBA" id="ARBA00048679"/>
    </source>
</evidence>
<gene>
    <name evidence="10" type="ORF">SAMN05660472_00919</name>
</gene>
<dbReference type="EMBL" id="FNFP01000001">
    <property type="protein sequence ID" value="SDK16731.1"/>
    <property type="molecule type" value="Genomic_DNA"/>
</dbReference>
<reference evidence="10 11" key="1">
    <citation type="submission" date="2016-10" db="EMBL/GenBank/DDBJ databases">
        <authorList>
            <person name="de Groot N.N."/>
        </authorList>
    </citation>
    <scope>NUCLEOTIDE SEQUENCE [LARGE SCALE GENOMIC DNA]</scope>
    <source>
        <strain evidence="10 11">DSM 18346</strain>
    </source>
</reference>
<dbReference type="GO" id="GO:0005524">
    <property type="term" value="F:ATP binding"/>
    <property type="evidence" value="ECO:0007669"/>
    <property type="project" value="UniProtKB-KW"/>
</dbReference>
<evidence type="ECO:0000256" key="6">
    <source>
        <dbReference type="ARBA" id="ARBA00022840"/>
    </source>
</evidence>
<evidence type="ECO:0000256" key="2">
    <source>
        <dbReference type="ARBA" id="ARBA00022527"/>
    </source>
</evidence>
<dbReference type="RefSeq" id="WP_090550890.1">
    <property type="nucleotide sequence ID" value="NZ_FNFP01000001.1"/>
</dbReference>
<proteinExistence type="predicted"/>
<keyword evidence="11" id="KW-1185">Reference proteome</keyword>
<dbReference type="Pfam" id="PF01163">
    <property type="entry name" value="RIO1"/>
    <property type="match status" value="1"/>
</dbReference>
<dbReference type="AlphaFoldDB" id="A0A1G8ZNV2"/>
<evidence type="ECO:0000256" key="1">
    <source>
        <dbReference type="ARBA" id="ARBA00012513"/>
    </source>
</evidence>
<sequence length="242" mass="28951">MFPHEEFQKNTNTERYTVEGKFYSKKNEVYKVKCFEENMNYSKILVVKKYLQSLTNMENEIYFLTELYQRGVAVPKIYRVENNWVILEYIEGTTLLELLEAAENNSSHLQHYQCQVKNYLTNQLLNWLEGFYFYTREVTGKNFILKDIHLRNFIMKDHLVGVDFENCCEGEVEEDMGRLCAFILTYDPVWTPWKMHLVEELLTEAIKRFDLDEKKLMGEVGKEIDAINKRRKVFINKDLNCL</sequence>
<evidence type="ECO:0000313" key="10">
    <source>
        <dbReference type="EMBL" id="SDK16731.1"/>
    </source>
</evidence>
<keyword evidence="4" id="KW-0547">Nucleotide-binding</keyword>
<keyword evidence="6" id="KW-0067">ATP-binding</keyword>
<keyword evidence="2" id="KW-0723">Serine/threonine-protein kinase</keyword>